<dbReference type="HOGENOM" id="CLU_1646746_0_0_1"/>
<dbReference type="Proteomes" id="UP000026915">
    <property type="component" value="Chromosome 6"/>
</dbReference>
<reference evidence="1 2" key="1">
    <citation type="journal article" date="2013" name="Genome Biol.">
        <title>The genome sequence of the most widely cultivated cacao type and its use to identify candidate genes regulating pod color.</title>
        <authorList>
            <person name="Motamayor J.C."/>
            <person name="Mockaitis K."/>
            <person name="Schmutz J."/>
            <person name="Haiminen N."/>
            <person name="Iii D.L."/>
            <person name="Cornejo O."/>
            <person name="Findley S.D."/>
            <person name="Zheng P."/>
            <person name="Utro F."/>
            <person name="Royaert S."/>
            <person name="Saski C."/>
            <person name="Jenkins J."/>
            <person name="Podicheti R."/>
            <person name="Zhao M."/>
            <person name="Scheffler B.E."/>
            <person name="Stack J.C."/>
            <person name="Feltus F.A."/>
            <person name="Mustiga G.M."/>
            <person name="Amores F."/>
            <person name="Phillips W."/>
            <person name="Marelli J.P."/>
            <person name="May G.D."/>
            <person name="Shapiro H."/>
            <person name="Ma J."/>
            <person name="Bustamante C.D."/>
            <person name="Schnell R.J."/>
            <person name="Main D."/>
            <person name="Gilbert D."/>
            <person name="Parida L."/>
            <person name="Kuhn D.N."/>
        </authorList>
    </citation>
    <scope>NUCLEOTIDE SEQUENCE [LARGE SCALE GENOMIC DNA]</scope>
    <source>
        <strain evidence="2">cv. Matina 1-6</strain>
    </source>
</reference>
<keyword evidence="2" id="KW-1185">Reference proteome</keyword>
<dbReference type="AlphaFoldDB" id="A0A061G9W5"/>
<dbReference type="Gramene" id="EOY26376">
    <property type="protein sequence ID" value="EOY26376"/>
    <property type="gene ID" value="TCM_027897"/>
</dbReference>
<sequence length="161" mass="18124">MEALTNLMAKLPFYPVAQHVNQIDSHLVEMLQDSCHMAMCYKGYYVNGYKFHTLDYGENRSTMNNALFEAIGGPQTTWTHVYGFSTMMQLPTLLALATTSESTYCLMPSINVTHVPPSEPQGYQEMKSNVKEFKTDMHDIKSIGKVVLDRLPNLACRSSSS</sequence>
<organism evidence="1 2">
    <name type="scientific">Theobroma cacao</name>
    <name type="common">Cacao</name>
    <name type="synonym">Cocoa</name>
    <dbReference type="NCBI Taxonomy" id="3641"/>
    <lineage>
        <taxon>Eukaryota</taxon>
        <taxon>Viridiplantae</taxon>
        <taxon>Streptophyta</taxon>
        <taxon>Embryophyta</taxon>
        <taxon>Tracheophyta</taxon>
        <taxon>Spermatophyta</taxon>
        <taxon>Magnoliopsida</taxon>
        <taxon>eudicotyledons</taxon>
        <taxon>Gunneridae</taxon>
        <taxon>Pentapetalae</taxon>
        <taxon>rosids</taxon>
        <taxon>malvids</taxon>
        <taxon>Malvales</taxon>
        <taxon>Malvaceae</taxon>
        <taxon>Byttnerioideae</taxon>
        <taxon>Theobroma</taxon>
    </lineage>
</organism>
<evidence type="ECO:0000313" key="1">
    <source>
        <dbReference type="EMBL" id="EOY26376.1"/>
    </source>
</evidence>
<dbReference type="EMBL" id="CM001884">
    <property type="protein sequence ID" value="EOY26376.1"/>
    <property type="molecule type" value="Genomic_DNA"/>
</dbReference>
<accession>A0A061G9W5</accession>
<evidence type="ECO:0000313" key="2">
    <source>
        <dbReference type="Proteomes" id="UP000026915"/>
    </source>
</evidence>
<proteinExistence type="predicted"/>
<name>A0A061G9W5_THECC</name>
<protein>
    <submittedName>
        <fullName evidence="1">Uncharacterized protein</fullName>
    </submittedName>
</protein>
<dbReference type="InParanoid" id="A0A061G9W5"/>
<gene>
    <name evidence="1" type="ORF">TCM_027897</name>
</gene>